<dbReference type="PANTHER" id="PTHR46796">
    <property type="entry name" value="HTH-TYPE TRANSCRIPTIONAL ACTIVATOR RHAS-RELATED"/>
    <property type="match status" value="1"/>
</dbReference>
<dbReference type="GO" id="GO:0043565">
    <property type="term" value="F:sequence-specific DNA binding"/>
    <property type="evidence" value="ECO:0007669"/>
    <property type="project" value="InterPro"/>
</dbReference>
<keyword evidence="3" id="KW-0804">Transcription</keyword>
<evidence type="ECO:0000256" key="1">
    <source>
        <dbReference type="ARBA" id="ARBA00023015"/>
    </source>
</evidence>
<dbReference type="Gene3D" id="1.10.10.60">
    <property type="entry name" value="Homeodomain-like"/>
    <property type="match status" value="1"/>
</dbReference>
<dbReference type="GO" id="GO:0003700">
    <property type="term" value="F:DNA-binding transcription factor activity"/>
    <property type="evidence" value="ECO:0007669"/>
    <property type="project" value="InterPro"/>
</dbReference>
<organism evidence="5">
    <name type="scientific">uncultured prokaryote</name>
    <dbReference type="NCBI Taxonomy" id="198431"/>
    <lineage>
        <taxon>unclassified sequences</taxon>
        <taxon>environmental samples</taxon>
    </lineage>
</organism>
<dbReference type="Pfam" id="PF07883">
    <property type="entry name" value="Cupin_2"/>
    <property type="match status" value="1"/>
</dbReference>
<name>A0A0H5PWW2_9ZZZZ</name>
<dbReference type="InterPro" id="IPR018060">
    <property type="entry name" value="HTH_AraC"/>
</dbReference>
<dbReference type="Gene3D" id="2.60.120.10">
    <property type="entry name" value="Jelly Rolls"/>
    <property type="match status" value="1"/>
</dbReference>
<evidence type="ECO:0000259" key="4">
    <source>
        <dbReference type="PROSITE" id="PS01124"/>
    </source>
</evidence>
<feature type="domain" description="HTH araC/xylS-type" evidence="4">
    <location>
        <begin position="190"/>
        <end position="279"/>
    </location>
</feature>
<accession>A0A0H5PWW2</accession>
<evidence type="ECO:0000313" key="5">
    <source>
        <dbReference type="EMBL" id="CRY94231.1"/>
    </source>
</evidence>
<dbReference type="InterPro" id="IPR037923">
    <property type="entry name" value="HTH-like"/>
</dbReference>
<dbReference type="Pfam" id="PF12833">
    <property type="entry name" value="HTH_18"/>
    <property type="match status" value="1"/>
</dbReference>
<dbReference type="SUPFAM" id="SSF46689">
    <property type="entry name" value="Homeodomain-like"/>
    <property type="match status" value="1"/>
</dbReference>
<dbReference type="InterPro" id="IPR014710">
    <property type="entry name" value="RmlC-like_jellyroll"/>
</dbReference>
<dbReference type="AlphaFoldDB" id="A0A0H5PWW2"/>
<keyword evidence="2" id="KW-0238">DNA-binding</keyword>
<dbReference type="EMBL" id="LN852892">
    <property type="protein sequence ID" value="CRY94231.1"/>
    <property type="molecule type" value="Genomic_DNA"/>
</dbReference>
<evidence type="ECO:0000256" key="3">
    <source>
        <dbReference type="ARBA" id="ARBA00023163"/>
    </source>
</evidence>
<protein>
    <recommendedName>
        <fullName evidence="4">HTH araC/xylS-type domain-containing protein</fullName>
    </recommendedName>
</protein>
<dbReference type="InterPro" id="IPR050204">
    <property type="entry name" value="AraC_XylS_family_regulators"/>
</dbReference>
<dbReference type="SMART" id="SM00342">
    <property type="entry name" value="HTH_ARAC"/>
    <property type="match status" value="1"/>
</dbReference>
<dbReference type="InterPro" id="IPR009057">
    <property type="entry name" value="Homeodomain-like_sf"/>
</dbReference>
<dbReference type="SUPFAM" id="SSF51215">
    <property type="entry name" value="Regulatory protein AraC"/>
    <property type="match status" value="1"/>
</dbReference>
<dbReference type="InterPro" id="IPR013096">
    <property type="entry name" value="Cupin_2"/>
</dbReference>
<proteinExistence type="predicted"/>
<keyword evidence="1" id="KW-0805">Transcription regulation</keyword>
<evidence type="ECO:0000256" key="2">
    <source>
        <dbReference type="ARBA" id="ARBA00023125"/>
    </source>
</evidence>
<dbReference type="PROSITE" id="PS01124">
    <property type="entry name" value="HTH_ARAC_FAMILY_2"/>
    <property type="match status" value="1"/>
</dbReference>
<reference evidence="5" key="1">
    <citation type="submission" date="2015-06" db="EMBL/GenBank/DDBJ databases">
        <authorList>
            <person name="Joergensen T."/>
        </authorList>
    </citation>
    <scope>NUCLEOTIDE SEQUENCE</scope>
    <source>
        <strain evidence="5">RGRH0214</strain>
    </source>
</reference>
<reference evidence="5" key="2">
    <citation type="submission" date="2015-07" db="EMBL/GenBank/DDBJ databases">
        <title>Plasmids, circular viruses and viroids from rat gut.</title>
        <authorList>
            <person name="Jorgensen T.J."/>
            <person name="Hansen M.A."/>
            <person name="Xu Z."/>
            <person name="Tabak M.A."/>
            <person name="Sorensen S.J."/>
            <person name="Hansen L.H."/>
        </authorList>
    </citation>
    <scope>NUCLEOTIDE SEQUENCE</scope>
    <source>
        <strain evidence="5">RGRH0214</strain>
    </source>
</reference>
<sequence length="298" mass="33286">MGKNGYEHVNGRITSDQLGLRWISGITRWDTAKAVHTKPHKHPHLELIFCLRGELSYHIDGYGPVNVCEGSGVVIPCGTVHVLGGGTDAPCERIGLHINQRSNKRPRYSVFSPADVKSFCQSLSDMAGRPFRLDSDLQSSIRKLSGHLKRIDPLSQAEQGFIRSLCCGILFQSVSILRKPLIVPRTQIMESAVEFLNQHYADDFHIDDLIRFVGYGRTRLFTLFKRHTGLTPNEYLVRLRIRKAKELAGHGRGNAASIAKAVGFHDTAYFKNVYLRYTGTPFTNSPIRDSASATPRNG</sequence>